<dbReference type="InterPro" id="IPR003135">
    <property type="entry name" value="ATP-grasp_carboxylate-amine"/>
</dbReference>
<dbReference type="GO" id="GO:0046872">
    <property type="term" value="F:metal ion binding"/>
    <property type="evidence" value="ECO:0007669"/>
    <property type="project" value="InterPro"/>
</dbReference>
<dbReference type="EMBL" id="VDUZ01000049">
    <property type="protein sequence ID" value="TXL71057.1"/>
    <property type="molecule type" value="Genomic_DNA"/>
</dbReference>
<dbReference type="InterPro" id="IPR011054">
    <property type="entry name" value="Rudment_hybrid_motif"/>
</dbReference>
<accession>A0A5C8PB86</accession>
<feature type="binding site" evidence="5">
    <location>
        <begin position="268"/>
        <end position="269"/>
    </location>
    <ligand>
        <name>ATP</name>
        <dbReference type="ChEBI" id="CHEBI:30616"/>
    </ligand>
</feature>
<feature type="binding site" evidence="5">
    <location>
        <position position="214"/>
    </location>
    <ligand>
        <name>ATP</name>
        <dbReference type="ChEBI" id="CHEBI:30616"/>
    </ligand>
</feature>
<dbReference type="GO" id="GO:0005524">
    <property type="term" value="F:ATP binding"/>
    <property type="evidence" value="ECO:0007669"/>
    <property type="project" value="UniProtKB-UniRule"/>
</dbReference>
<organism evidence="8 9">
    <name type="scientific">Vineibacter terrae</name>
    <dbReference type="NCBI Taxonomy" id="2586908"/>
    <lineage>
        <taxon>Bacteria</taxon>
        <taxon>Pseudomonadati</taxon>
        <taxon>Pseudomonadota</taxon>
        <taxon>Alphaproteobacteria</taxon>
        <taxon>Hyphomicrobiales</taxon>
        <taxon>Vineibacter</taxon>
    </lineage>
</organism>
<reference evidence="8 9" key="1">
    <citation type="submission" date="2019-06" db="EMBL/GenBank/DDBJ databases">
        <title>New taxonomy in bacterial strain CC-CFT640, isolated from vineyard.</title>
        <authorList>
            <person name="Lin S.-Y."/>
            <person name="Tsai C.-F."/>
            <person name="Young C.-C."/>
        </authorList>
    </citation>
    <scope>NUCLEOTIDE SEQUENCE [LARGE SCALE GENOMIC DNA]</scope>
    <source>
        <strain evidence="8 9">CC-CFT640</strain>
    </source>
</reference>
<dbReference type="InterPro" id="IPR013815">
    <property type="entry name" value="ATP_grasp_subdomain_1"/>
</dbReference>
<evidence type="ECO:0000256" key="2">
    <source>
        <dbReference type="ARBA" id="ARBA00022741"/>
    </source>
</evidence>
<comment type="subunit">
    <text evidence="5 6">Homodimer.</text>
</comment>
<dbReference type="Gene3D" id="3.30.470.20">
    <property type="entry name" value="ATP-grasp fold, B domain"/>
    <property type="match status" value="1"/>
</dbReference>
<dbReference type="GO" id="GO:0006189">
    <property type="term" value="P:'de novo' IMP biosynthetic process"/>
    <property type="evidence" value="ECO:0007669"/>
    <property type="project" value="UniProtKB-UniRule"/>
</dbReference>
<comment type="similarity">
    <text evidence="5 6">Belongs to the PurK/PurT family.</text>
</comment>
<dbReference type="Gene3D" id="3.40.50.20">
    <property type="match status" value="1"/>
</dbReference>
<dbReference type="InterPro" id="IPR054350">
    <property type="entry name" value="PurT/PurK_preATP-grasp"/>
</dbReference>
<comment type="pathway">
    <text evidence="5 6">Purine metabolism; IMP biosynthesis via de novo pathway; 5-amino-1-(5-phospho-D-ribosyl)imidazole-4-carboxylate from 5-amino-1-(5-phospho-D-ribosyl)imidazole (N5-CAIR route): step 1/2.</text>
</comment>
<dbReference type="NCBIfam" id="NF004679">
    <property type="entry name" value="PRK06019.1-5"/>
    <property type="match status" value="1"/>
</dbReference>
<keyword evidence="1 5" id="KW-0436">Ligase</keyword>
<name>A0A5C8PB86_9HYPH</name>
<dbReference type="RefSeq" id="WP_147851037.1">
    <property type="nucleotide sequence ID" value="NZ_VDUZ01000049.1"/>
</dbReference>
<dbReference type="SUPFAM" id="SSF56059">
    <property type="entry name" value="Glutathione synthetase ATP-binding domain-like"/>
    <property type="match status" value="1"/>
</dbReference>
<feature type="binding site" evidence="5">
    <location>
        <position position="191"/>
    </location>
    <ligand>
        <name>ATP</name>
        <dbReference type="ChEBI" id="CHEBI:30616"/>
    </ligand>
</feature>
<keyword evidence="9" id="KW-1185">Reference proteome</keyword>
<dbReference type="NCBIfam" id="NF004676">
    <property type="entry name" value="PRK06019.1-2"/>
    <property type="match status" value="1"/>
</dbReference>
<dbReference type="Pfam" id="PF17769">
    <property type="entry name" value="PurK_C"/>
    <property type="match status" value="1"/>
</dbReference>
<dbReference type="InterPro" id="IPR016185">
    <property type="entry name" value="PreATP-grasp_dom_sf"/>
</dbReference>
<dbReference type="InterPro" id="IPR005875">
    <property type="entry name" value="PurK"/>
</dbReference>
<evidence type="ECO:0000256" key="6">
    <source>
        <dbReference type="RuleBase" id="RU361200"/>
    </source>
</evidence>
<keyword evidence="3 5" id="KW-0658">Purine biosynthesis</keyword>
<dbReference type="InterPro" id="IPR011761">
    <property type="entry name" value="ATP-grasp"/>
</dbReference>
<protein>
    <recommendedName>
        <fullName evidence="5 6">N5-carboxyaminoimidazole ribonucleotide synthase</fullName>
        <shortName evidence="5 6">N5-CAIR synthase</shortName>
        <ecNumber evidence="5 6">6.3.4.18</ecNumber>
    </recommendedName>
    <alternativeName>
        <fullName evidence="5 6">5-(carboxyamino)imidazole ribonucleotide synthetase</fullName>
    </alternativeName>
</protein>
<dbReference type="SUPFAM" id="SSF52440">
    <property type="entry name" value="PreATP-grasp domain"/>
    <property type="match status" value="1"/>
</dbReference>
<dbReference type="FunFam" id="3.40.50.20:FF:000016">
    <property type="entry name" value="N5-carboxyaminoimidazole ribonucleotide synthase"/>
    <property type="match status" value="1"/>
</dbReference>
<dbReference type="UniPathway" id="UPA00074">
    <property type="reaction ID" value="UER00942"/>
</dbReference>
<dbReference type="InterPro" id="IPR040686">
    <property type="entry name" value="PurK_C"/>
</dbReference>
<feature type="binding site" evidence="5">
    <location>
        <position position="148"/>
    </location>
    <ligand>
        <name>ATP</name>
        <dbReference type="ChEBI" id="CHEBI:30616"/>
    </ligand>
</feature>
<dbReference type="PANTHER" id="PTHR11609:SF5">
    <property type="entry name" value="PHOSPHORIBOSYLAMINOIMIDAZOLE CARBOXYLASE"/>
    <property type="match status" value="1"/>
</dbReference>
<evidence type="ECO:0000313" key="8">
    <source>
        <dbReference type="EMBL" id="TXL71057.1"/>
    </source>
</evidence>
<evidence type="ECO:0000313" key="9">
    <source>
        <dbReference type="Proteomes" id="UP000321638"/>
    </source>
</evidence>
<dbReference type="EC" id="6.3.4.18" evidence="5 6"/>
<dbReference type="NCBIfam" id="TIGR01161">
    <property type="entry name" value="purK"/>
    <property type="match status" value="1"/>
</dbReference>
<dbReference type="Gene3D" id="3.30.1490.20">
    <property type="entry name" value="ATP-grasp fold, A domain"/>
    <property type="match status" value="1"/>
</dbReference>
<keyword evidence="2 5" id="KW-0547">Nucleotide-binding</keyword>
<feature type="binding site" evidence="5">
    <location>
        <begin position="153"/>
        <end position="159"/>
    </location>
    <ligand>
        <name>ATP</name>
        <dbReference type="ChEBI" id="CHEBI:30616"/>
    </ligand>
</feature>
<dbReference type="GO" id="GO:0004638">
    <property type="term" value="F:phosphoribosylaminoimidazole carboxylase activity"/>
    <property type="evidence" value="ECO:0007669"/>
    <property type="project" value="InterPro"/>
</dbReference>
<dbReference type="PANTHER" id="PTHR11609">
    <property type="entry name" value="PURINE BIOSYNTHESIS PROTEIN 6/7, PUR6/7"/>
    <property type="match status" value="1"/>
</dbReference>
<dbReference type="PROSITE" id="PS50975">
    <property type="entry name" value="ATP_GRASP"/>
    <property type="match status" value="1"/>
</dbReference>
<dbReference type="HAMAP" id="MF_01928">
    <property type="entry name" value="PurK"/>
    <property type="match status" value="1"/>
</dbReference>
<sequence length="358" mass="37794">MSGGVLVPGSTIGILGGGQLGRMTALAAANLGYRCHIFAPEAESPAALVSADWTRAAYDDHAALRALASKIDVATYEFENVPVACVAFLEQLAPVRPSTEPLRVAQHRAREKAFFEGIDVAVAPYAVAGNEAELIAAAKHVGLPAIAKTATEGYDGKGQARLEAGTDLPAVWAALGGRELIVEGVVDFIAEASVIVARGMDGVARCFPIGRNVHRGGILHTTTVPGGFDDKLLRQAEVIGRRAADAFGLVGVLCVELFIGRDGRVLANEMAPRPHNSGHWTQDGCVTSQFEQLVRAICGLPLGPVGLRARQVVMTNLIGDEAADWLRIAGAPDAKLHLYGKRQARPGRKMGHVNRLVT</sequence>
<comment type="caution">
    <text evidence="8">The sequence shown here is derived from an EMBL/GenBank/DDBJ whole genome shotgun (WGS) entry which is preliminary data.</text>
</comment>
<proteinExistence type="inferred from homology"/>
<evidence type="ECO:0000256" key="3">
    <source>
        <dbReference type="ARBA" id="ARBA00022755"/>
    </source>
</evidence>
<dbReference type="SUPFAM" id="SSF51246">
    <property type="entry name" value="Rudiment single hybrid motif"/>
    <property type="match status" value="1"/>
</dbReference>
<gene>
    <name evidence="5 6" type="primary">purK</name>
    <name evidence="8" type="ORF">FHP25_31790</name>
</gene>
<dbReference type="Pfam" id="PF22660">
    <property type="entry name" value="RS_preATP-grasp-like"/>
    <property type="match status" value="1"/>
</dbReference>
<evidence type="ECO:0000256" key="5">
    <source>
        <dbReference type="HAMAP-Rule" id="MF_01928"/>
    </source>
</evidence>
<comment type="function">
    <text evidence="5">Catalyzes the ATP-dependent conversion of 5-aminoimidazole ribonucleotide (AIR) and HCO(3)(-) to N5-carboxyaminoimidazole ribonucleotide (N5-CAIR).</text>
</comment>
<comment type="catalytic activity">
    <reaction evidence="5 6">
        <text>5-amino-1-(5-phospho-beta-D-ribosyl)imidazole + hydrogencarbonate + ATP = 5-carboxyamino-1-(5-phospho-D-ribosyl)imidazole + ADP + phosphate + 2 H(+)</text>
        <dbReference type="Rhea" id="RHEA:19317"/>
        <dbReference type="ChEBI" id="CHEBI:15378"/>
        <dbReference type="ChEBI" id="CHEBI:17544"/>
        <dbReference type="ChEBI" id="CHEBI:30616"/>
        <dbReference type="ChEBI" id="CHEBI:43474"/>
        <dbReference type="ChEBI" id="CHEBI:58730"/>
        <dbReference type="ChEBI" id="CHEBI:137981"/>
        <dbReference type="ChEBI" id="CHEBI:456216"/>
        <dbReference type="EC" id="6.3.4.18"/>
    </reaction>
</comment>
<dbReference type="GO" id="GO:0005829">
    <property type="term" value="C:cytosol"/>
    <property type="evidence" value="ECO:0007669"/>
    <property type="project" value="TreeGrafter"/>
</dbReference>
<dbReference type="Proteomes" id="UP000321638">
    <property type="component" value="Unassembled WGS sequence"/>
</dbReference>
<dbReference type="AlphaFoldDB" id="A0A5C8PB86"/>
<evidence type="ECO:0000256" key="1">
    <source>
        <dbReference type="ARBA" id="ARBA00022598"/>
    </source>
</evidence>
<feature type="binding site" evidence="5">
    <location>
        <position position="108"/>
    </location>
    <ligand>
        <name>ATP</name>
        <dbReference type="ChEBI" id="CHEBI:30616"/>
    </ligand>
</feature>
<dbReference type="Pfam" id="PF02222">
    <property type="entry name" value="ATP-grasp"/>
    <property type="match status" value="1"/>
</dbReference>
<comment type="function">
    <text evidence="6">Catalyzes the ATP-dependent conversion of 5-aminoimidazole ribonucleotide (AIR) and HCO(3)- to N5-carboxyaminoimidazole ribonucleotide (N5-CAIR).</text>
</comment>
<keyword evidence="4 5" id="KW-0067">ATP-binding</keyword>
<dbReference type="OrthoDB" id="9804625at2"/>
<evidence type="ECO:0000256" key="4">
    <source>
        <dbReference type="ARBA" id="ARBA00022840"/>
    </source>
</evidence>
<evidence type="ECO:0000259" key="7">
    <source>
        <dbReference type="PROSITE" id="PS50975"/>
    </source>
</evidence>
<feature type="domain" description="ATP-grasp" evidence="7">
    <location>
        <begin position="112"/>
        <end position="298"/>
    </location>
</feature>
<feature type="binding site" evidence="5">
    <location>
        <begin position="183"/>
        <end position="186"/>
    </location>
    <ligand>
        <name>ATP</name>
        <dbReference type="ChEBI" id="CHEBI:30616"/>
    </ligand>
</feature>
<dbReference type="GO" id="GO:0034028">
    <property type="term" value="F:5-(carboxyamino)imidazole ribonucleotide synthase activity"/>
    <property type="evidence" value="ECO:0007669"/>
    <property type="project" value="UniProtKB-UniRule"/>
</dbReference>